<sequence>MNKSEEGYKKFNVVFHSIILLFGITLIVAYIFGMNELERGLLYLLLGIFFTLESAFKLYKKFMLKN</sequence>
<keyword evidence="1" id="KW-0472">Membrane</keyword>
<protein>
    <submittedName>
        <fullName evidence="2">Uncharacterized protein</fullName>
    </submittedName>
</protein>
<keyword evidence="1" id="KW-0812">Transmembrane</keyword>
<evidence type="ECO:0000313" key="2">
    <source>
        <dbReference type="EMBL" id="MDL4840235.1"/>
    </source>
</evidence>
<dbReference type="RefSeq" id="WP_285931247.1">
    <property type="nucleotide sequence ID" value="NZ_JASTZU010000024.1"/>
</dbReference>
<dbReference type="Proteomes" id="UP001235343">
    <property type="component" value="Unassembled WGS sequence"/>
</dbReference>
<gene>
    <name evidence="2" type="ORF">QQS35_07155</name>
</gene>
<proteinExistence type="predicted"/>
<evidence type="ECO:0000256" key="1">
    <source>
        <dbReference type="SAM" id="Phobius"/>
    </source>
</evidence>
<keyword evidence="1" id="KW-1133">Transmembrane helix</keyword>
<dbReference type="EMBL" id="JASTZU010000024">
    <property type="protein sequence ID" value="MDL4840235.1"/>
    <property type="molecule type" value="Genomic_DNA"/>
</dbReference>
<organism evidence="2 3">
    <name type="scientific">Aquibacillus rhizosphaerae</name>
    <dbReference type="NCBI Taxonomy" id="3051431"/>
    <lineage>
        <taxon>Bacteria</taxon>
        <taxon>Bacillati</taxon>
        <taxon>Bacillota</taxon>
        <taxon>Bacilli</taxon>
        <taxon>Bacillales</taxon>
        <taxon>Bacillaceae</taxon>
        <taxon>Aquibacillus</taxon>
    </lineage>
</organism>
<comment type="caution">
    <text evidence="2">The sequence shown here is derived from an EMBL/GenBank/DDBJ whole genome shotgun (WGS) entry which is preliminary data.</text>
</comment>
<evidence type="ECO:0000313" key="3">
    <source>
        <dbReference type="Proteomes" id="UP001235343"/>
    </source>
</evidence>
<keyword evidence="3" id="KW-1185">Reference proteome</keyword>
<feature type="transmembrane region" description="Helical" evidence="1">
    <location>
        <begin position="12"/>
        <end position="34"/>
    </location>
</feature>
<reference evidence="2 3" key="1">
    <citation type="submission" date="2023-06" db="EMBL/GenBank/DDBJ databases">
        <title>Aquibacillus rhizosphaerae LR5S19.</title>
        <authorList>
            <person name="Sun J.-Q."/>
        </authorList>
    </citation>
    <scope>NUCLEOTIDE SEQUENCE [LARGE SCALE GENOMIC DNA]</scope>
    <source>
        <strain evidence="2 3">LR5S19</strain>
    </source>
</reference>
<accession>A0ABT7L6L6</accession>
<feature type="transmembrane region" description="Helical" evidence="1">
    <location>
        <begin position="40"/>
        <end position="59"/>
    </location>
</feature>
<name>A0ABT7L6L6_9BACI</name>